<dbReference type="CDD" id="cd02439">
    <property type="entry name" value="DMB-PRT_CobT"/>
    <property type="match status" value="1"/>
</dbReference>
<evidence type="ECO:0000256" key="10">
    <source>
        <dbReference type="HAMAP-Rule" id="MF_00230"/>
    </source>
</evidence>
<dbReference type="Proteomes" id="UP000029443">
    <property type="component" value="Unassembled WGS sequence"/>
</dbReference>
<dbReference type="InterPro" id="IPR003200">
    <property type="entry name" value="Nict_dMeBzImd_PRibTrfase"/>
</dbReference>
<dbReference type="Pfam" id="PF02277">
    <property type="entry name" value="DBI_PRT"/>
    <property type="match status" value="1"/>
</dbReference>
<evidence type="ECO:0000256" key="2">
    <source>
        <dbReference type="ARBA" id="ARBA00007110"/>
    </source>
</evidence>
<reference evidence="12 13" key="1">
    <citation type="submission" date="2012-09" db="EMBL/GenBank/DDBJ databases">
        <title>Genome Sequence of alkane-degrading Bacterium Alcanivorax jadensis T9.</title>
        <authorList>
            <person name="Lai Q."/>
            <person name="Shao Z."/>
        </authorList>
    </citation>
    <scope>NUCLEOTIDE SEQUENCE [LARGE SCALE GENOMIC DNA]</scope>
    <source>
        <strain evidence="12 13">T9</strain>
    </source>
</reference>
<evidence type="ECO:0000256" key="7">
    <source>
        <dbReference type="ARBA" id="ARBA00022679"/>
    </source>
</evidence>
<dbReference type="SUPFAM" id="SSF52733">
    <property type="entry name" value="Nicotinate mononucleotide:5,6-dimethylbenzimidazole phosphoribosyltransferase (CobT)"/>
    <property type="match status" value="1"/>
</dbReference>
<comment type="similarity">
    <text evidence="2 10">Belongs to the CobT family.</text>
</comment>
<dbReference type="NCBIfam" id="NF000996">
    <property type="entry name" value="PRK00105.1"/>
    <property type="match status" value="1"/>
</dbReference>
<dbReference type="Gene3D" id="3.40.50.10210">
    <property type="match status" value="1"/>
</dbReference>
<gene>
    <name evidence="10" type="primary">cobT</name>
    <name evidence="12" type="ORF">T9A_00833</name>
</gene>
<keyword evidence="6 10" id="KW-0328">Glycosyltransferase</keyword>
<comment type="pathway">
    <text evidence="1 10">Nucleoside biosynthesis; alpha-ribazole biosynthesis; alpha-ribazole from 5,6-dimethylbenzimidazole: step 1/2.</text>
</comment>
<organism evidence="12 13">
    <name type="scientific">Alcanivorax jadensis T9</name>
    <dbReference type="NCBI Taxonomy" id="1177181"/>
    <lineage>
        <taxon>Bacteria</taxon>
        <taxon>Pseudomonadati</taxon>
        <taxon>Pseudomonadota</taxon>
        <taxon>Gammaproteobacteria</taxon>
        <taxon>Oceanospirillales</taxon>
        <taxon>Alcanivoracaceae</taxon>
        <taxon>Alcanivorax</taxon>
    </lineage>
</organism>
<feature type="region of interest" description="Disordered" evidence="11">
    <location>
        <begin position="1"/>
        <end position="20"/>
    </location>
</feature>
<evidence type="ECO:0000256" key="8">
    <source>
        <dbReference type="ARBA" id="ARBA00030686"/>
    </source>
</evidence>
<proteinExistence type="inferred from homology"/>
<dbReference type="PANTHER" id="PTHR43463:SF1">
    <property type="entry name" value="NICOTINATE-NUCLEOTIDE--DIMETHYLBENZIMIDAZOLE PHOSPHORIBOSYLTRANSFERASE"/>
    <property type="match status" value="1"/>
</dbReference>
<comment type="catalytic activity">
    <reaction evidence="9 10">
        <text>5,6-dimethylbenzimidazole + nicotinate beta-D-ribonucleotide = alpha-ribazole 5'-phosphate + nicotinate + H(+)</text>
        <dbReference type="Rhea" id="RHEA:11196"/>
        <dbReference type="ChEBI" id="CHEBI:15378"/>
        <dbReference type="ChEBI" id="CHEBI:15890"/>
        <dbReference type="ChEBI" id="CHEBI:32544"/>
        <dbReference type="ChEBI" id="CHEBI:57502"/>
        <dbReference type="ChEBI" id="CHEBI:57918"/>
        <dbReference type="EC" id="2.4.2.21"/>
    </reaction>
</comment>
<dbReference type="InterPro" id="IPR017846">
    <property type="entry name" value="Nict_dMeBzImd_PRibTrfase_bact"/>
</dbReference>
<evidence type="ECO:0000256" key="3">
    <source>
        <dbReference type="ARBA" id="ARBA00011991"/>
    </source>
</evidence>
<dbReference type="NCBIfam" id="TIGR03160">
    <property type="entry name" value="cobT_DBIPRT"/>
    <property type="match status" value="1"/>
</dbReference>
<evidence type="ECO:0000256" key="6">
    <source>
        <dbReference type="ARBA" id="ARBA00022676"/>
    </source>
</evidence>
<comment type="function">
    <text evidence="10">Catalyzes the synthesis of alpha-ribazole-5'-phosphate from nicotinate mononucleotide (NAMN) and 5,6-dimethylbenzimidazole (DMB).</text>
</comment>
<dbReference type="InterPro" id="IPR023195">
    <property type="entry name" value="Nict_dMeBzImd_PRibTrfase_N"/>
</dbReference>
<name>A0ABR4WG47_9GAMM</name>
<protein>
    <recommendedName>
        <fullName evidence="4 10">Nicotinate-nucleotide--dimethylbenzimidazole phosphoribosyltransferase</fullName>
        <shortName evidence="10">NN:DBI PRT</shortName>
        <ecNumber evidence="3 10">2.4.2.21</ecNumber>
    </recommendedName>
    <alternativeName>
        <fullName evidence="8 10">N(1)-alpha-phosphoribosyltransferase</fullName>
    </alternativeName>
</protein>
<evidence type="ECO:0000256" key="1">
    <source>
        <dbReference type="ARBA" id="ARBA00005049"/>
    </source>
</evidence>
<evidence type="ECO:0000313" key="12">
    <source>
        <dbReference type="EMBL" id="KGD62542.1"/>
    </source>
</evidence>
<evidence type="ECO:0000256" key="5">
    <source>
        <dbReference type="ARBA" id="ARBA00022573"/>
    </source>
</evidence>
<dbReference type="RefSeq" id="WP_052042473.1">
    <property type="nucleotide sequence ID" value="NZ_ARXU01000002.1"/>
</dbReference>
<evidence type="ECO:0000313" key="13">
    <source>
        <dbReference type="Proteomes" id="UP000029443"/>
    </source>
</evidence>
<comment type="caution">
    <text evidence="12">The sequence shown here is derived from an EMBL/GenBank/DDBJ whole genome shotgun (WGS) entry which is preliminary data.</text>
</comment>
<dbReference type="Gene3D" id="1.10.1610.10">
    <property type="match status" value="1"/>
</dbReference>
<dbReference type="EMBL" id="ARXU01000002">
    <property type="protein sequence ID" value="KGD62542.1"/>
    <property type="molecule type" value="Genomic_DNA"/>
</dbReference>
<keyword evidence="5 10" id="KW-0169">Cobalamin biosynthesis</keyword>
<feature type="compositionally biased region" description="Polar residues" evidence="11">
    <location>
        <begin position="1"/>
        <end position="16"/>
    </location>
</feature>
<dbReference type="EC" id="2.4.2.21" evidence="3 10"/>
<dbReference type="GO" id="GO:0016757">
    <property type="term" value="F:glycosyltransferase activity"/>
    <property type="evidence" value="ECO:0007669"/>
    <property type="project" value="UniProtKB-KW"/>
</dbReference>
<feature type="active site" description="Proton acceptor" evidence="10">
    <location>
        <position position="317"/>
    </location>
</feature>
<dbReference type="PANTHER" id="PTHR43463">
    <property type="entry name" value="NICOTINATE-NUCLEOTIDE--DIMETHYLBENZIMIDAZOLE PHOSPHORIBOSYLTRANSFERASE"/>
    <property type="match status" value="1"/>
</dbReference>
<dbReference type="HAMAP" id="MF_00230">
    <property type="entry name" value="CobT"/>
    <property type="match status" value="1"/>
</dbReference>
<sequence length="350" mass="35603">MPQPSPWQTAIPSPSQTHRETALSRQGQLTKPAGSLGRLEALAVDLAALQNTDTPGADRISIAVFAADHGVCVEEVSAFPQAVTGQMIANFVAGGAAISVMARHLQARLEVINLGTATPPPTSDGVVDEAIAAGTANLARQAAMSTAQLEQALAAGDRAAQRAADQQAQLFIGGEMGIGNTTSASAVACALLAEPALALAGPGTGLDAEGVSHKVTVIERALARHGDNREPLVVLASLGGFEIAALAGALIGSAARGIPVLVDGFIVTVAALAAVRLRPDLRDWLLFAHHSREPGHTRLLEALNAEPVLNLSMRLGEGSGAAVAVPVIRSACALHNGMATFADAGVNNAE</sequence>
<dbReference type="InterPro" id="IPR036087">
    <property type="entry name" value="Nict_dMeBzImd_PRibTrfase_sf"/>
</dbReference>
<accession>A0ABR4WG47</accession>
<evidence type="ECO:0000256" key="11">
    <source>
        <dbReference type="SAM" id="MobiDB-lite"/>
    </source>
</evidence>
<keyword evidence="13" id="KW-1185">Reference proteome</keyword>
<evidence type="ECO:0000256" key="9">
    <source>
        <dbReference type="ARBA" id="ARBA00047340"/>
    </source>
</evidence>
<keyword evidence="7 10" id="KW-0808">Transferase</keyword>
<evidence type="ECO:0000256" key="4">
    <source>
        <dbReference type="ARBA" id="ARBA00015486"/>
    </source>
</evidence>